<accession>A0A0E9R400</accession>
<name>A0A0E9R400_ANGAN</name>
<sequence length="24" mass="2635">MMVAASSIMVRRLIVTQAACSIPW</sequence>
<reference evidence="1" key="2">
    <citation type="journal article" date="2015" name="Fish Shellfish Immunol.">
        <title>Early steps in the European eel (Anguilla anguilla)-Vibrio vulnificus interaction in the gills: Role of the RtxA13 toxin.</title>
        <authorList>
            <person name="Callol A."/>
            <person name="Pajuelo D."/>
            <person name="Ebbesson L."/>
            <person name="Teles M."/>
            <person name="MacKenzie S."/>
            <person name="Amaro C."/>
        </authorList>
    </citation>
    <scope>NUCLEOTIDE SEQUENCE</scope>
</reference>
<organism evidence="1">
    <name type="scientific">Anguilla anguilla</name>
    <name type="common">European freshwater eel</name>
    <name type="synonym">Muraena anguilla</name>
    <dbReference type="NCBI Taxonomy" id="7936"/>
    <lineage>
        <taxon>Eukaryota</taxon>
        <taxon>Metazoa</taxon>
        <taxon>Chordata</taxon>
        <taxon>Craniata</taxon>
        <taxon>Vertebrata</taxon>
        <taxon>Euteleostomi</taxon>
        <taxon>Actinopterygii</taxon>
        <taxon>Neopterygii</taxon>
        <taxon>Teleostei</taxon>
        <taxon>Anguilliformes</taxon>
        <taxon>Anguillidae</taxon>
        <taxon>Anguilla</taxon>
    </lineage>
</organism>
<proteinExistence type="predicted"/>
<evidence type="ECO:0000313" key="1">
    <source>
        <dbReference type="EMBL" id="JAH23073.1"/>
    </source>
</evidence>
<reference evidence="1" key="1">
    <citation type="submission" date="2014-11" db="EMBL/GenBank/DDBJ databases">
        <authorList>
            <person name="Amaro Gonzalez C."/>
        </authorList>
    </citation>
    <scope>NUCLEOTIDE SEQUENCE</scope>
</reference>
<dbReference type="AlphaFoldDB" id="A0A0E9R400"/>
<protein>
    <submittedName>
        <fullName evidence="1">Uncharacterized protein</fullName>
    </submittedName>
</protein>
<dbReference type="EMBL" id="GBXM01085504">
    <property type="protein sequence ID" value="JAH23073.1"/>
    <property type="molecule type" value="Transcribed_RNA"/>
</dbReference>